<feature type="region of interest" description="Disordered" evidence="1">
    <location>
        <begin position="1"/>
        <end position="50"/>
    </location>
</feature>
<sequence>ASSGSNTTWHRVAAKGSRAMASVPRQRQAAVKHTSVEKYKPRYPHRLARR</sequence>
<evidence type="ECO:0000256" key="1">
    <source>
        <dbReference type="SAM" id="MobiDB-lite"/>
    </source>
</evidence>
<gene>
    <name evidence="2" type="ORF">HAX54_021075</name>
</gene>
<dbReference type="EMBL" id="JACEIK010002533">
    <property type="protein sequence ID" value="MCD9637667.1"/>
    <property type="molecule type" value="Genomic_DNA"/>
</dbReference>
<comment type="caution">
    <text evidence="2">The sequence shown here is derived from an EMBL/GenBank/DDBJ whole genome shotgun (WGS) entry which is preliminary data.</text>
</comment>
<feature type="non-terminal residue" evidence="2">
    <location>
        <position position="1"/>
    </location>
</feature>
<keyword evidence="3" id="KW-1185">Reference proteome</keyword>
<dbReference type="Proteomes" id="UP000823775">
    <property type="component" value="Unassembled WGS sequence"/>
</dbReference>
<accession>A0ABS8USA3</accession>
<evidence type="ECO:0000313" key="2">
    <source>
        <dbReference type="EMBL" id="MCD9637667.1"/>
    </source>
</evidence>
<reference evidence="2 3" key="1">
    <citation type="journal article" date="2021" name="BMC Genomics">
        <title>Datura genome reveals duplications of psychoactive alkaloid biosynthetic genes and high mutation rate following tissue culture.</title>
        <authorList>
            <person name="Rajewski A."/>
            <person name="Carter-House D."/>
            <person name="Stajich J."/>
            <person name="Litt A."/>
        </authorList>
    </citation>
    <scope>NUCLEOTIDE SEQUENCE [LARGE SCALE GENOMIC DNA]</scope>
    <source>
        <strain evidence="2">AR-01</strain>
    </source>
</reference>
<organism evidence="2 3">
    <name type="scientific">Datura stramonium</name>
    <name type="common">Jimsonweed</name>
    <name type="synonym">Common thornapple</name>
    <dbReference type="NCBI Taxonomy" id="4076"/>
    <lineage>
        <taxon>Eukaryota</taxon>
        <taxon>Viridiplantae</taxon>
        <taxon>Streptophyta</taxon>
        <taxon>Embryophyta</taxon>
        <taxon>Tracheophyta</taxon>
        <taxon>Spermatophyta</taxon>
        <taxon>Magnoliopsida</taxon>
        <taxon>eudicotyledons</taxon>
        <taxon>Gunneridae</taxon>
        <taxon>Pentapetalae</taxon>
        <taxon>asterids</taxon>
        <taxon>lamiids</taxon>
        <taxon>Solanales</taxon>
        <taxon>Solanaceae</taxon>
        <taxon>Solanoideae</taxon>
        <taxon>Datureae</taxon>
        <taxon>Datura</taxon>
    </lineage>
</organism>
<evidence type="ECO:0000313" key="3">
    <source>
        <dbReference type="Proteomes" id="UP000823775"/>
    </source>
</evidence>
<name>A0ABS8USA3_DATST</name>
<feature type="compositionally biased region" description="Basic residues" evidence="1">
    <location>
        <begin position="41"/>
        <end position="50"/>
    </location>
</feature>
<protein>
    <submittedName>
        <fullName evidence="2">Uncharacterized protein</fullName>
    </submittedName>
</protein>
<proteinExistence type="predicted"/>